<feature type="transmembrane region" description="Helical" evidence="8">
    <location>
        <begin position="21"/>
        <end position="46"/>
    </location>
</feature>
<accession>A0A382M3C6</accession>
<comment type="subcellular location">
    <subcellularLocation>
        <location evidence="1">Cell inner membrane</location>
        <topology evidence="1">Multi-pass membrane protein</topology>
    </subcellularLocation>
</comment>
<feature type="transmembrane region" description="Helical" evidence="8">
    <location>
        <begin position="114"/>
        <end position="133"/>
    </location>
</feature>
<feature type="domain" description="Tripartite ATP-independent periplasmic transporters DctQ component" evidence="9">
    <location>
        <begin position="36"/>
        <end position="169"/>
    </location>
</feature>
<reference evidence="10" key="1">
    <citation type="submission" date="2018-05" db="EMBL/GenBank/DDBJ databases">
        <authorList>
            <person name="Lanie J.A."/>
            <person name="Ng W.-L."/>
            <person name="Kazmierczak K.M."/>
            <person name="Andrzejewski T.M."/>
            <person name="Davidsen T.M."/>
            <person name="Wayne K.J."/>
            <person name="Tettelin H."/>
            <person name="Glass J.I."/>
            <person name="Rusch D."/>
            <person name="Podicherti R."/>
            <person name="Tsui H.-C.T."/>
            <person name="Winkler M.E."/>
        </authorList>
    </citation>
    <scope>NUCLEOTIDE SEQUENCE</scope>
</reference>
<dbReference type="GO" id="GO:0015740">
    <property type="term" value="P:C4-dicarboxylate transport"/>
    <property type="evidence" value="ECO:0007669"/>
    <property type="project" value="TreeGrafter"/>
</dbReference>
<evidence type="ECO:0000256" key="7">
    <source>
        <dbReference type="ARBA" id="ARBA00023136"/>
    </source>
</evidence>
<proteinExistence type="predicted"/>
<evidence type="ECO:0000256" key="6">
    <source>
        <dbReference type="ARBA" id="ARBA00022989"/>
    </source>
</evidence>
<dbReference type="PANTHER" id="PTHR35011">
    <property type="entry name" value="2,3-DIKETO-L-GULONATE TRAP TRANSPORTER SMALL PERMEASE PROTEIN YIAM"/>
    <property type="match status" value="1"/>
</dbReference>
<feature type="non-terminal residue" evidence="10">
    <location>
        <position position="170"/>
    </location>
</feature>
<keyword evidence="5 8" id="KW-0812">Transmembrane</keyword>
<evidence type="ECO:0000256" key="5">
    <source>
        <dbReference type="ARBA" id="ARBA00022692"/>
    </source>
</evidence>
<dbReference type="AlphaFoldDB" id="A0A382M3C6"/>
<dbReference type="EMBL" id="UINC01090907">
    <property type="protein sequence ID" value="SVC43250.1"/>
    <property type="molecule type" value="Genomic_DNA"/>
</dbReference>
<evidence type="ECO:0000256" key="2">
    <source>
        <dbReference type="ARBA" id="ARBA00022448"/>
    </source>
</evidence>
<evidence type="ECO:0000313" key="10">
    <source>
        <dbReference type="EMBL" id="SVC43250.1"/>
    </source>
</evidence>
<evidence type="ECO:0000256" key="3">
    <source>
        <dbReference type="ARBA" id="ARBA00022475"/>
    </source>
</evidence>
<feature type="transmembrane region" description="Helical" evidence="8">
    <location>
        <begin position="66"/>
        <end position="85"/>
    </location>
</feature>
<dbReference type="GO" id="GO:0005886">
    <property type="term" value="C:plasma membrane"/>
    <property type="evidence" value="ECO:0007669"/>
    <property type="project" value="UniProtKB-SubCell"/>
</dbReference>
<dbReference type="InterPro" id="IPR007387">
    <property type="entry name" value="TRAP_DctQ"/>
</dbReference>
<name>A0A382M3C6_9ZZZZ</name>
<keyword evidence="3" id="KW-1003">Cell membrane</keyword>
<gene>
    <name evidence="10" type="ORF">METZ01_LOCUS296104</name>
</gene>
<organism evidence="10">
    <name type="scientific">marine metagenome</name>
    <dbReference type="NCBI Taxonomy" id="408172"/>
    <lineage>
        <taxon>unclassified sequences</taxon>
        <taxon>metagenomes</taxon>
        <taxon>ecological metagenomes</taxon>
    </lineage>
</organism>
<keyword evidence="6 8" id="KW-1133">Transmembrane helix</keyword>
<feature type="transmembrane region" description="Helical" evidence="8">
    <location>
        <begin position="145"/>
        <end position="169"/>
    </location>
</feature>
<evidence type="ECO:0000256" key="8">
    <source>
        <dbReference type="SAM" id="Phobius"/>
    </source>
</evidence>
<keyword evidence="7 8" id="KW-0472">Membrane</keyword>
<keyword evidence="4" id="KW-0997">Cell inner membrane</keyword>
<dbReference type="Pfam" id="PF04290">
    <property type="entry name" value="DctQ"/>
    <property type="match status" value="1"/>
</dbReference>
<dbReference type="InterPro" id="IPR055348">
    <property type="entry name" value="DctQ"/>
</dbReference>
<dbReference type="GO" id="GO:0022857">
    <property type="term" value="F:transmembrane transporter activity"/>
    <property type="evidence" value="ECO:0007669"/>
    <property type="project" value="TreeGrafter"/>
</dbReference>
<evidence type="ECO:0000256" key="4">
    <source>
        <dbReference type="ARBA" id="ARBA00022519"/>
    </source>
</evidence>
<evidence type="ECO:0000259" key="9">
    <source>
        <dbReference type="Pfam" id="PF04290"/>
    </source>
</evidence>
<keyword evidence="2" id="KW-0813">Transport</keyword>
<sequence>MKSPSTDKPPPKRFLQLVDKTVNGLGILAGILLCVLTLLICVDALGRTLVRLFGTSQWGYTLPWTLEVSEYALYFITFLGAPWVLQRKGHIAIDLLVHATEQRFGHRLPATADIIGFGVCFILFYFSCKVWWISFSEKILIHETFIFPEWTIITLAPISFLLMSVILIIR</sequence>
<dbReference type="PANTHER" id="PTHR35011:SF10">
    <property type="entry name" value="TRAP TRANSPORTER SMALL PERMEASE PROTEIN"/>
    <property type="match status" value="1"/>
</dbReference>
<protein>
    <recommendedName>
        <fullName evidence="9">Tripartite ATP-independent periplasmic transporters DctQ component domain-containing protein</fullName>
    </recommendedName>
</protein>
<evidence type="ECO:0000256" key="1">
    <source>
        <dbReference type="ARBA" id="ARBA00004429"/>
    </source>
</evidence>